<reference evidence="1" key="1">
    <citation type="submission" date="2023-01" db="EMBL/GenBank/DDBJ databases">
        <title>The genome sequence of Kordiimonadaceae bacterium 6D33.</title>
        <authorList>
            <person name="Liu Y."/>
        </authorList>
    </citation>
    <scope>NUCLEOTIDE SEQUENCE</scope>
    <source>
        <strain evidence="1">6D33</strain>
    </source>
</reference>
<name>A0AAE9XUS8_9PROT</name>
<dbReference type="KEGG" id="gso:PH603_04460"/>
<organism evidence="1 2">
    <name type="scientific">Gimibacter soli</name>
    <dbReference type="NCBI Taxonomy" id="3024400"/>
    <lineage>
        <taxon>Bacteria</taxon>
        <taxon>Pseudomonadati</taxon>
        <taxon>Pseudomonadota</taxon>
        <taxon>Alphaproteobacteria</taxon>
        <taxon>Kordiimonadales</taxon>
        <taxon>Temperatibacteraceae</taxon>
        <taxon>Gimibacter</taxon>
    </lineage>
</organism>
<gene>
    <name evidence="1" type="ORF">PH603_04460</name>
</gene>
<dbReference type="Proteomes" id="UP001217500">
    <property type="component" value="Chromosome"/>
</dbReference>
<protein>
    <submittedName>
        <fullName evidence="1">DUF3035 domain-containing protein</fullName>
    </submittedName>
</protein>
<dbReference type="Pfam" id="PF11233">
    <property type="entry name" value="DUF3035"/>
    <property type="match status" value="1"/>
</dbReference>
<proteinExistence type="predicted"/>
<accession>A0AAE9XUS8</accession>
<dbReference type="EMBL" id="CP116805">
    <property type="protein sequence ID" value="WCL55010.1"/>
    <property type="molecule type" value="Genomic_DNA"/>
</dbReference>
<dbReference type="PROSITE" id="PS51257">
    <property type="entry name" value="PROKAR_LIPOPROTEIN"/>
    <property type="match status" value="1"/>
</dbReference>
<sequence>MKFGSIVAIAFCGATLAGCGIFGGDGKLSPDEFEVVDRAPLVIPPESDLRPPRPGEPRAQEIDPGRQAYEALFPGATLTPQPPKSGGELTLLRRIDGGDPDIRSNVAQKDLDVVKKRLLLADLLDADDRTYRPDNVTVERVQGN</sequence>
<dbReference type="InterPro" id="IPR021395">
    <property type="entry name" value="DUF3035"/>
</dbReference>
<dbReference type="RefSeq" id="WP_289504758.1">
    <property type="nucleotide sequence ID" value="NZ_CP116805.1"/>
</dbReference>
<evidence type="ECO:0000313" key="2">
    <source>
        <dbReference type="Proteomes" id="UP001217500"/>
    </source>
</evidence>
<dbReference type="AlphaFoldDB" id="A0AAE9XUS8"/>
<evidence type="ECO:0000313" key="1">
    <source>
        <dbReference type="EMBL" id="WCL55010.1"/>
    </source>
</evidence>
<keyword evidence="2" id="KW-1185">Reference proteome</keyword>